<dbReference type="GO" id="GO:0016209">
    <property type="term" value="F:antioxidant activity"/>
    <property type="evidence" value="ECO:0007669"/>
    <property type="project" value="InterPro"/>
</dbReference>
<protein>
    <submittedName>
        <fullName evidence="6">Cytochrome c-type biogenesis protein CcmG/DsbE, thiol:disulfide oxidoreductase</fullName>
    </submittedName>
</protein>
<evidence type="ECO:0000259" key="5">
    <source>
        <dbReference type="PROSITE" id="PS51352"/>
    </source>
</evidence>
<sequence length="185" mass="20131">MTKRGLIVLGGGVPLLALIALLAWASISTRENPGGLATNSELLEFDIDPEAAREFELELFEGGTLKLSDLRGKVVMVDFWASWCPPCRVEAPALARVYAEYRGQPVEFVGVDVWDNVGDAEVFLQQEGQVYPAGYDADGSIAINYGVRGIPEKYFIDGDGVLVKKLSGPLTEATLRETINELLAR</sequence>
<dbReference type="GO" id="GO:0016491">
    <property type="term" value="F:oxidoreductase activity"/>
    <property type="evidence" value="ECO:0007669"/>
    <property type="project" value="InterPro"/>
</dbReference>
<reference evidence="6" key="1">
    <citation type="submission" date="2015-10" db="EMBL/GenBank/DDBJ databases">
        <authorList>
            <person name="Gilbert D.G."/>
        </authorList>
    </citation>
    <scope>NUCLEOTIDE SEQUENCE</scope>
</reference>
<dbReference type="PANTHER" id="PTHR42852">
    <property type="entry name" value="THIOL:DISULFIDE INTERCHANGE PROTEIN DSBE"/>
    <property type="match status" value="1"/>
</dbReference>
<evidence type="ECO:0000256" key="3">
    <source>
        <dbReference type="ARBA" id="ARBA00023157"/>
    </source>
</evidence>
<dbReference type="EMBL" id="FAXA01000198">
    <property type="protein sequence ID" value="CUV02187.1"/>
    <property type="molecule type" value="Genomic_DNA"/>
</dbReference>
<dbReference type="PROSITE" id="PS51352">
    <property type="entry name" value="THIOREDOXIN_2"/>
    <property type="match status" value="1"/>
</dbReference>
<dbReference type="SUPFAM" id="SSF52833">
    <property type="entry name" value="Thioredoxin-like"/>
    <property type="match status" value="1"/>
</dbReference>
<comment type="subcellular location">
    <subcellularLocation>
        <location evidence="1">Cell envelope</location>
    </subcellularLocation>
</comment>
<accession>A0A170Q9W9</accession>
<dbReference type="InterPro" id="IPR013766">
    <property type="entry name" value="Thioredoxin_domain"/>
</dbReference>
<dbReference type="PROSITE" id="PS00194">
    <property type="entry name" value="THIOREDOXIN_1"/>
    <property type="match status" value="1"/>
</dbReference>
<evidence type="ECO:0000256" key="4">
    <source>
        <dbReference type="ARBA" id="ARBA00023284"/>
    </source>
</evidence>
<dbReference type="Gene3D" id="3.40.30.10">
    <property type="entry name" value="Glutaredoxin"/>
    <property type="match status" value="1"/>
</dbReference>
<evidence type="ECO:0000313" key="6">
    <source>
        <dbReference type="EMBL" id="CUV02187.1"/>
    </source>
</evidence>
<name>A0A170Q9W9_9ZZZZ</name>
<dbReference type="InterPro" id="IPR050553">
    <property type="entry name" value="Thioredoxin_ResA/DsbE_sf"/>
</dbReference>
<dbReference type="CDD" id="cd02966">
    <property type="entry name" value="TlpA_like_family"/>
    <property type="match status" value="1"/>
</dbReference>
<evidence type="ECO:0000256" key="1">
    <source>
        <dbReference type="ARBA" id="ARBA00004196"/>
    </source>
</evidence>
<dbReference type="PANTHER" id="PTHR42852:SF6">
    <property type="entry name" value="THIOL:DISULFIDE INTERCHANGE PROTEIN DSBE"/>
    <property type="match status" value="1"/>
</dbReference>
<keyword evidence="4" id="KW-0676">Redox-active center</keyword>
<dbReference type="InterPro" id="IPR017937">
    <property type="entry name" value="Thioredoxin_CS"/>
</dbReference>
<dbReference type="Pfam" id="PF00578">
    <property type="entry name" value="AhpC-TSA"/>
    <property type="match status" value="1"/>
</dbReference>
<dbReference type="InterPro" id="IPR000866">
    <property type="entry name" value="AhpC/TSA"/>
</dbReference>
<dbReference type="GO" id="GO:0030313">
    <property type="term" value="C:cell envelope"/>
    <property type="evidence" value="ECO:0007669"/>
    <property type="project" value="UniProtKB-SubCell"/>
</dbReference>
<evidence type="ECO:0000256" key="2">
    <source>
        <dbReference type="ARBA" id="ARBA00022748"/>
    </source>
</evidence>
<feature type="domain" description="Thioredoxin" evidence="5">
    <location>
        <begin position="46"/>
        <end position="184"/>
    </location>
</feature>
<dbReference type="InterPro" id="IPR036249">
    <property type="entry name" value="Thioredoxin-like_sf"/>
</dbReference>
<keyword evidence="3" id="KW-1015">Disulfide bond</keyword>
<keyword evidence="2" id="KW-0201">Cytochrome c-type biogenesis</keyword>
<organism evidence="6">
    <name type="scientific">hydrothermal vent metagenome</name>
    <dbReference type="NCBI Taxonomy" id="652676"/>
    <lineage>
        <taxon>unclassified sequences</taxon>
        <taxon>metagenomes</taxon>
        <taxon>ecological metagenomes</taxon>
    </lineage>
</organism>
<dbReference type="GO" id="GO:0017004">
    <property type="term" value="P:cytochrome complex assembly"/>
    <property type="evidence" value="ECO:0007669"/>
    <property type="project" value="UniProtKB-KW"/>
</dbReference>
<gene>
    <name evidence="6" type="ORF">MGWOODY_Clf2235</name>
</gene>
<proteinExistence type="predicted"/>
<dbReference type="AlphaFoldDB" id="A0A170Q9W9"/>